<evidence type="ECO:0000256" key="2">
    <source>
        <dbReference type="ARBA" id="ARBA00022692"/>
    </source>
</evidence>
<dbReference type="GO" id="GO:0016491">
    <property type="term" value="F:oxidoreductase activity"/>
    <property type="evidence" value="ECO:0007669"/>
    <property type="project" value="InterPro"/>
</dbReference>
<organism evidence="7 8">
    <name type="scientific">Alteriqipengyuania halimionae</name>
    <dbReference type="NCBI Taxonomy" id="1926630"/>
    <lineage>
        <taxon>Bacteria</taxon>
        <taxon>Pseudomonadati</taxon>
        <taxon>Pseudomonadota</taxon>
        <taxon>Alphaproteobacteria</taxon>
        <taxon>Sphingomonadales</taxon>
        <taxon>Erythrobacteraceae</taxon>
        <taxon>Alteriqipengyuania</taxon>
    </lineage>
</organism>
<evidence type="ECO:0000256" key="1">
    <source>
        <dbReference type="ARBA" id="ARBA00004370"/>
    </source>
</evidence>
<keyword evidence="3 5" id="KW-1133">Transmembrane helix</keyword>
<dbReference type="AlphaFoldDB" id="A0A6I4U8A8"/>
<evidence type="ECO:0000256" key="5">
    <source>
        <dbReference type="SAM" id="Phobius"/>
    </source>
</evidence>
<feature type="domain" description="Fatty acid hydroxylase" evidence="6">
    <location>
        <begin position="83"/>
        <end position="232"/>
    </location>
</feature>
<comment type="subcellular location">
    <subcellularLocation>
        <location evidence="1">Membrane</location>
    </subcellularLocation>
</comment>
<evidence type="ECO:0000256" key="3">
    <source>
        <dbReference type="ARBA" id="ARBA00022989"/>
    </source>
</evidence>
<evidence type="ECO:0000313" key="7">
    <source>
        <dbReference type="EMBL" id="MXP11035.1"/>
    </source>
</evidence>
<dbReference type="Proteomes" id="UP000429229">
    <property type="component" value="Unassembled WGS sequence"/>
</dbReference>
<dbReference type="GO" id="GO:0016020">
    <property type="term" value="C:membrane"/>
    <property type="evidence" value="ECO:0007669"/>
    <property type="project" value="UniProtKB-SubCell"/>
</dbReference>
<dbReference type="InterPro" id="IPR006694">
    <property type="entry name" value="Fatty_acid_hydroxylase"/>
</dbReference>
<gene>
    <name evidence="7" type="ORF">GRI68_12680</name>
</gene>
<accession>A0A6I4U8A8</accession>
<feature type="transmembrane region" description="Helical" evidence="5">
    <location>
        <begin position="69"/>
        <end position="88"/>
    </location>
</feature>
<dbReference type="Pfam" id="PF04116">
    <property type="entry name" value="FA_hydroxylase"/>
    <property type="match status" value="1"/>
</dbReference>
<keyword evidence="4 5" id="KW-0472">Membrane</keyword>
<dbReference type="EMBL" id="WTYR01000001">
    <property type="protein sequence ID" value="MXP11035.1"/>
    <property type="molecule type" value="Genomic_DNA"/>
</dbReference>
<protein>
    <submittedName>
        <fullName evidence="7">Fatty acid hydroxylase</fullName>
    </submittedName>
</protein>
<evidence type="ECO:0000259" key="6">
    <source>
        <dbReference type="Pfam" id="PF04116"/>
    </source>
</evidence>
<proteinExistence type="predicted"/>
<keyword evidence="8" id="KW-1185">Reference proteome</keyword>
<comment type="caution">
    <text evidence="7">The sequence shown here is derived from an EMBL/GenBank/DDBJ whole genome shotgun (WGS) entry which is preliminary data.</text>
</comment>
<dbReference type="OrthoDB" id="9770329at2"/>
<sequence>MNASTIAILAIYLGFALLELWRSNLFSKPDQTRDDGIVEAVSIIALLGITQPAILLLSAGLAGIVATQYAGALAGLNVFAAIALFLVLDDMMQYWWHRAAHSFPWLYNLHRPHHNARYMSVRLVYRNNLFYYMMMPGIWLSGVLIYLGLGWVYAGYIVVKLLVITGAHSDVAWDKPLYRIAWLSPLMWLVERTISTPATHHAHHGRHASDPAVHYKGNYGNLLFFWDVLFGTAKITRSYPQSFGVENLPETSLGEQLAWPLLGRIPREGAIVERGDEEVPARAV</sequence>
<feature type="transmembrane region" description="Helical" evidence="5">
    <location>
        <begin position="37"/>
        <end position="63"/>
    </location>
</feature>
<reference evidence="7 8" key="1">
    <citation type="submission" date="2019-12" db="EMBL/GenBank/DDBJ databases">
        <title>Genomic-based taxomic classification of the family Erythrobacteraceae.</title>
        <authorList>
            <person name="Xu L."/>
        </authorList>
    </citation>
    <scope>NUCLEOTIDE SEQUENCE [LARGE SCALE GENOMIC DNA]</scope>
    <source>
        <strain evidence="7 8">LMG 29519</strain>
    </source>
</reference>
<evidence type="ECO:0000313" key="8">
    <source>
        <dbReference type="Proteomes" id="UP000429229"/>
    </source>
</evidence>
<dbReference type="GO" id="GO:0005506">
    <property type="term" value="F:iron ion binding"/>
    <property type="evidence" value="ECO:0007669"/>
    <property type="project" value="InterPro"/>
</dbReference>
<dbReference type="GO" id="GO:0008610">
    <property type="term" value="P:lipid biosynthetic process"/>
    <property type="evidence" value="ECO:0007669"/>
    <property type="project" value="InterPro"/>
</dbReference>
<name>A0A6I4U8A8_9SPHN</name>
<evidence type="ECO:0000256" key="4">
    <source>
        <dbReference type="ARBA" id="ARBA00023136"/>
    </source>
</evidence>
<dbReference type="InterPro" id="IPR050307">
    <property type="entry name" value="Sterol_Desaturase_Related"/>
</dbReference>
<keyword evidence="2 5" id="KW-0812">Transmembrane</keyword>
<dbReference type="PANTHER" id="PTHR11863">
    <property type="entry name" value="STEROL DESATURASE"/>
    <property type="match status" value="1"/>
</dbReference>
<dbReference type="RefSeq" id="WP_160617608.1">
    <property type="nucleotide sequence ID" value="NZ_WTYR01000001.1"/>
</dbReference>
<feature type="transmembrane region" description="Helical" evidence="5">
    <location>
        <begin position="6"/>
        <end position="25"/>
    </location>
</feature>